<dbReference type="GO" id="GO:0000463">
    <property type="term" value="P:maturation of LSU-rRNA from tricistronic rRNA transcript (SSU-rRNA, 5.8S rRNA, LSU-rRNA)"/>
    <property type="evidence" value="ECO:0007669"/>
    <property type="project" value="TreeGrafter"/>
</dbReference>
<dbReference type="AlphaFoldDB" id="M1K5Z4"/>
<dbReference type="PANTHER" id="PTHR12221">
    <property type="entry name" value="PESCADILLO - RELATED"/>
    <property type="match status" value="1"/>
</dbReference>
<dbReference type="PROSITE" id="PS50172">
    <property type="entry name" value="BRCT"/>
    <property type="match status" value="1"/>
</dbReference>
<name>M1K5Z4_ENCCN</name>
<comment type="subcellular location">
    <subcellularLocation>
        <location evidence="1">Nucleus</location>
    </subcellularLocation>
</comment>
<evidence type="ECO:0000256" key="1">
    <source>
        <dbReference type="ARBA" id="ARBA00004123"/>
    </source>
</evidence>
<evidence type="ECO:0000259" key="5">
    <source>
        <dbReference type="PROSITE" id="PS50172"/>
    </source>
</evidence>
<dbReference type="Pfam" id="PF16589">
    <property type="entry name" value="BRCT_2"/>
    <property type="match status" value="1"/>
</dbReference>
<dbReference type="InterPro" id="IPR001357">
    <property type="entry name" value="BRCT_dom"/>
</dbReference>
<accession>M1K5Z4</accession>
<dbReference type="VEuPathDB" id="MicrosporidiaDB:M970_110430"/>
<dbReference type="VEuPathDB" id="MicrosporidiaDB:AEWR_110430"/>
<feature type="domain" description="BRCT" evidence="5">
    <location>
        <begin position="273"/>
        <end position="352"/>
    </location>
</feature>
<proteinExistence type="predicted"/>
<dbReference type="Pfam" id="PF06732">
    <property type="entry name" value="Pescadillo_N"/>
    <property type="match status" value="1"/>
</dbReference>
<dbReference type="InterPro" id="IPR036420">
    <property type="entry name" value="BRCT_dom_sf"/>
</dbReference>
<dbReference type="SUPFAM" id="SSF52113">
    <property type="entry name" value="BRCT domain"/>
    <property type="match status" value="1"/>
</dbReference>
<evidence type="ECO:0000256" key="3">
    <source>
        <dbReference type="ARBA" id="ARBA00022552"/>
    </source>
</evidence>
<dbReference type="EMBL" id="KC513604">
    <property type="protein sequence ID" value="AGE94892.1"/>
    <property type="molecule type" value="Genomic_DNA"/>
</dbReference>
<dbReference type="InterPro" id="IPR010613">
    <property type="entry name" value="PES"/>
</dbReference>
<gene>
    <name evidence="6" type="ORF">ECU11_0460</name>
</gene>
<dbReference type="GO" id="GO:0003723">
    <property type="term" value="F:RNA binding"/>
    <property type="evidence" value="ECO:0007669"/>
    <property type="project" value="TreeGrafter"/>
</dbReference>
<organism evidence="6">
    <name type="scientific">Encephalitozoon cuniculi</name>
    <name type="common">Microsporidian parasite</name>
    <dbReference type="NCBI Taxonomy" id="6035"/>
    <lineage>
        <taxon>Eukaryota</taxon>
        <taxon>Fungi</taxon>
        <taxon>Fungi incertae sedis</taxon>
        <taxon>Microsporidia</taxon>
        <taxon>Unikaryonidae</taxon>
        <taxon>Encephalitozoon</taxon>
    </lineage>
</organism>
<keyword evidence="2" id="KW-0690">Ribosome biogenesis</keyword>
<evidence type="ECO:0000313" key="6">
    <source>
        <dbReference type="EMBL" id="AGE94892.1"/>
    </source>
</evidence>
<dbReference type="VEuPathDB" id="MicrosporidiaDB:AEWD_110430"/>
<evidence type="ECO:0000256" key="4">
    <source>
        <dbReference type="ARBA" id="ARBA00023242"/>
    </source>
</evidence>
<dbReference type="VEuPathDB" id="MicrosporidiaDB:AEWQ_110430"/>
<reference evidence="6" key="1">
    <citation type="journal article" date="2013" name="Eukaryot. Cell">
        <title>Extremely Reduced Levels of Heterozygosity in the Vertebrate Pathogen Encephalitozoon cuniculi.</title>
        <authorList>
            <person name="Selman M."/>
            <person name="Sak B."/>
            <person name="Kvac M."/>
            <person name="Farinelli L."/>
            <person name="Weiss L.M."/>
            <person name="Corradi N."/>
        </authorList>
    </citation>
    <scope>NUCLEOTIDE SEQUENCE</scope>
</reference>
<protein>
    <recommendedName>
        <fullName evidence="5">BRCT domain-containing protein</fullName>
    </recommendedName>
</protein>
<keyword evidence="3" id="KW-0698">rRNA processing</keyword>
<dbReference type="Gene3D" id="3.40.50.10190">
    <property type="entry name" value="BRCT domain"/>
    <property type="match status" value="1"/>
</dbReference>
<dbReference type="PANTHER" id="PTHR12221:SF6">
    <property type="entry name" value="PESCADILLO HOMOLOG"/>
    <property type="match status" value="1"/>
</dbReference>
<dbReference type="GO" id="GO:0070545">
    <property type="term" value="C:PeBoW complex"/>
    <property type="evidence" value="ECO:0007669"/>
    <property type="project" value="TreeGrafter"/>
</dbReference>
<sequence length="400" mass="46078">MGSNYIKPQKKYISKGLVMKNLGLREKEFDKLVALCGVYPYIPKDNRKVDQGDGFYYRISDANRLAHSDVYRTLIKNKRLEEKKKRYSGTGFEYKIRNICDEEYGYVDLIKSRFKGLGEAVDELNYTLSSLYLGRMLELDDRIAEVVEMFEDFVRRRSLLEYSYMSKAGVYNQITLGRIKVVWFVPYPGVSLKEIVEEKKDMPQKFEWSEPNFLDFVSSSEEESSSESSEMETVCNDPGKIDVSLLSHSIPLLMVHCRLVLYKMEMVYKPCSSLKGIFSGVKFYIESDVVGDSLRLIALSCGGSVVGSPCEADIHVSEKVDEMVENVTYVQPQYLFDSLNQGKRACVENYCVGKRLPRHASPFASVDSIIPRESLMTMSKTQRHRIEDLVNRFEDVRYEH</sequence>
<keyword evidence="4" id="KW-0539">Nucleus</keyword>
<dbReference type="VEuPathDB" id="MicrosporidiaDB:ECU11_0460"/>
<evidence type="ECO:0000256" key="2">
    <source>
        <dbReference type="ARBA" id="ARBA00022517"/>
    </source>
</evidence>